<name>A0A067MRS5_BOTB1</name>
<evidence type="ECO:0000313" key="3">
    <source>
        <dbReference type="Proteomes" id="UP000027195"/>
    </source>
</evidence>
<dbReference type="Proteomes" id="UP000027195">
    <property type="component" value="Unassembled WGS sequence"/>
</dbReference>
<organism evidence="2 3">
    <name type="scientific">Botryobasidium botryosum (strain FD-172 SS1)</name>
    <dbReference type="NCBI Taxonomy" id="930990"/>
    <lineage>
        <taxon>Eukaryota</taxon>
        <taxon>Fungi</taxon>
        <taxon>Dikarya</taxon>
        <taxon>Basidiomycota</taxon>
        <taxon>Agaricomycotina</taxon>
        <taxon>Agaricomycetes</taxon>
        <taxon>Cantharellales</taxon>
        <taxon>Botryobasidiaceae</taxon>
        <taxon>Botryobasidium</taxon>
    </lineage>
</organism>
<protein>
    <submittedName>
        <fullName evidence="2">Uncharacterized protein</fullName>
    </submittedName>
</protein>
<reference evidence="3" key="1">
    <citation type="journal article" date="2014" name="Proc. Natl. Acad. Sci. U.S.A.">
        <title>Extensive sampling of basidiomycete genomes demonstrates inadequacy of the white-rot/brown-rot paradigm for wood decay fungi.</title>
        <authorList>
            <person name="Riley R."/>
            <person name="Salamov A.A."/>
            <person name="Brown D.W."/>
            <person name="Nagy L.G."/>
            <person name="Floudas D."/>
            <person name="Held B.W."/>
            <person name="Levasseur A."/>
            <person name="Lombard V."/>
            <person name="Morin E."/>
            <person name="Otillar R."/>
            <person name="Lindquist E.A."/>
            <person name="Sun H."/>
            <person name="LaButti K.M."/>
            <person name="Schmutz J."/>
            <person name="Jabbour D."/>
            <person name="Luo H."/>
            <person name="Baker S.E."/>
            <person name="Pisabarro A.G."/>
            <person name="Walton J.D."/>
            <person name="Blanchette R.A."/>
            <person name="Henrissat B."/>
            <person name="Martin F."/>
            <person name="Cullen D."/>
            <person name="Hibbett D.S."/>
            <person name="Grigoriev I.V."/>
        </authorList>
    </citation>
    <scope>NUCLEOTIDE SEQUENCE [LARGE SCALE GENOMIC DNA]</scope>
    <source>
        <strain evidence="3">FD-172 SS1</strain>
    </source>
</reference>
<keyword evidence="3" id="KW-1185">Reference proteome</keyword>
<evidence type="ECO:0000313" key="2">
    <source>
        <dbReference type="EMBL" id="KDQ17390.1"/>
    </source>
</evidence>
<dbReference type="InParanoid" id="A0A067MRS5"/>
<evidence type="ECO:0000256" key="1">
    <source>
        <dbReference type="SAM" id="MobiDB-lite"/>
    </source>
</evidence>
<dbReference type="AlphaFoldDB" id="A0A067MRS5"/>
<accession>A0A067MRS5</accession>
<feature type="region of interest" description="Disordered" evidence="1">
    <location>
        <begin position="1"/>
        <end position="59"/>
    </location>
</feature>
<dbReference type="EMBL" id="KL198024">
    <property type="protein sequence ID" value="KDQ17390.1"/>
    <property type="molecule type" value="Genomic_DNA"/>
</dbReference>
<sequence>MSGNCGSERQDRESENGIAKGAVRAGAARTGEREWQERGPREWELQGREPRERMGAAKVVATRAEAARIVTAWRELRDRRPREETRAMKTGAKERAARAENRENRPTRAESVR</sequence>
<proteinExistence type="predicted"/>
<dbReference type="HOGENOM" id="CLU_2133120_0_0_1"/>
<feature type="region of interest" description="Disordered" evidence="1">
    <location>
        <begin position="80"/>
        <end position="113"/>
    </location>
</feature>
<feature type="compositionally biased region" description="Basic and acidic residues" evidence="1">
    <location>
        <begin position="30"/>
        <end position="55"/>
    </location>
</feature>
<gene>
    <name evidence="2" type="ORF">BOTBODRAFT_43025</name>
</gene>